<dbReference type="InterPro" id="IPR027417">
    <property type="entry name" value="P-loop_NTPase"/>
</dbReference>
<protein>
    <submittedName>
        <fullName evidence="2">Uncharacterized protein</fullName>
    </submittedName>
</protein>
<keyword evidence="3" id="KW-1185">Reference proteome</keyword>
<proteinExistence type="predicted"/>
<dbReference type="OrthoDB" id="49040at2759"/>
<name>A0A1E7FMF8_9STRA</name>
<feature type="compositionally biased region" description="Low complexity" evidence="1">
    <location>
        <begin position="148"/>
        <end position="161"/>
    </location>
</feature>
<dbReference type="Gene3D" id="3.40.50.300">
    <property type="entry name" value="P-loop containing nucleotide triphosphate hydrolases"/>
    <property type="match status" value="1"/>
</dbReference>
<dbReference type="AlphaFoldDB" id="A0A1E7FMF8"/>
<reference evidence="2 3" key="1">
    <citation type="submission" date="2016-09" db="EMBL/GenBank/DDBJ databases">
        <title>Extensive genetic diversity and differential bi-allelic expression allows diatom success in the polar Southern Ocean.</title>
        <authorList>
            <consortium name="DOE Joint Genome Institute"/>
            <person name="Mock T."/>
            <person name="Otillar R.P."/>
            <person name="Strauss J."/>
            <person name="Dupont C."/>
            <person name="Frickenhaus S."/>
            <person name="Maumus F."/>
            <person name="Mcmullan M."/>
            <person name="Sanges R."/>
            <person name="Schmutz J."/>
            <person name="Toseland A."/>
            <person name="Valas R."/>
            <person name="Veluchamy A."/>
            <person name="Ward B.J."/>
            <person name="Allen A."/>
            <person name="Barry K."/>
            <person name="Falciatore A."/>
            <person name="Ferrante M."/>
            <person name="Fortunato A.E."/>
            <person name="Gloeckner G."/>
            <person name="Gruber A."/>
            <person name="Hipkin R."/>
            <person name="Janech M."/>
            <person name="Kroth P."/>
            <person name="Leese F."/>
            <person name="Lindquist E."/>
            <person name="Lyon B.R."/>
            <person name="Martin J."/>
            <person name="Mayer C."/>
            <person name="Parker M."/>
            <person name="Quesneville H."/>
            <person name="Raymond J."/>
            <person name="Uhlig C."/>
            <person name="Valentin K.U."/>
            <person name="Worden A.Z."/>
            <person name="Armbrust E.V."/>
            <person name="Bowler C."/>
            <person name="Green B."/>
            <person name="Moulton V."/>
            <person name="Van Oosterhout C."/>
            <person name="Grigoriev I."/>
        </authorList>
    </citation>
    <scope>NUCLEOTIDE SEQUENCE [LARGE SCALE GENOMIC DNA]</scope>
    <source>
        <strain evidence="2 3">CCMP1102</strain>
    </source>
</reference>
<evidence type="ECO:0000313" key="3">
    <source>
        <dbReference type="Proteomes" id="UP000095751"/>
    </source>
</evidence>
<dbReference type="Proteomes" id="UP000095751">
    <property type="component" value="Unassembled WGS sequence"/>
</dbReference>
<dbReference type="KEGG" id="fcy:FRACYDRAFT_235409"/>
<dbReference type="EMBL" id="KV784355">
    <property type="protein sequence ID" value="OEU19362.1"/>
    <property type="molecule type" value="Genomic_DNA"/>
</dbReference>
<sequence length="473" mass="54248">MVNNTVLKLVFHLHHDTIPYWVGLLQRNCTSRSAASSFYLELAVTVRGQPYVNTTSRTWDTIIINTTLQDDDDNNNTNNYYDWCHPINKSKDDPNILYPSSTKLGRRQNVILNGIIYIKSHKTGSSTAEGINVQIAHNVADRKYNNKNSIHYSNANNNKNKTNIDDDDHTTSPEPEPVVCSHWNRHEFAEQKIHDSRQRRHTDSLLWTLVRHPRKRDLSHVFFFRVSRNHMSPNKTKILVQGLAKNRNKQTNYLTGSTLHYGEKIRKSKNNGGGYYRVSEQIKRLIIDQYDFIGVTERLSESLAVMTLLWNLHPTDVIVLSAKKSPSKNKKDGSKADADGVVYDDGGGHHKCSKIKSPSIHPTLRKYLNSEELYINYQTDYLLYYAVNESLDRTIQLLGPSLVQERVVLINKLQRLAEIHCEQDERTVFPCSSEGRYQGELSSKSCYVQDAGCGHECVNDIMDLYNRGEIQLP</sequence>
<organism evidence="2 3">
    <name type="scientific">Fragilariopsis cylindrus CCMP1102</name>
    <dbReference type="NCBI Taxonomy" id="635003"/>
    <lineage>
        <taxon>Eukaryota</taxon>
        <taxon>Sar</taxon>
        <taxon>Stramenopiles</taxon>
        <taxon>Ochrophyta</taxon>
        <taxon>Bacillariophyta</taxon>
        <taxon>Bacillariophyceae</taxon>
        <taxon>Bacillariophycidae</taxon>
        <taxon>Bacillariales</taxon>
        <taxon>Bacillariaceae</taxon>
        <taxon>Fragilariopsis</taxon>
    </lineage>
</organism>
<gene>
    <name evidence="2" type="ORF">FRACYDRAFT_235409</name>
</gene>
<feature type="region of interest" description="Disordered" evidence="1">
    <location>
        <begin position="148"/>
        <end position="176"/>
    </location>
</feature>
<evidence type="ECO:0000256" key="1">
    <source>
        <dbReference type="SAM" id="MobiDB-lite"/>
    </source>
</evidence>
<accession>A0A1E7FMF8</accession>
<dbReference type="InParanoid" id="A0A1E7FMF8"/>
<evidence type="ECO:0000313" key="2">
    <source>
        <dbReference type="EMBL" id="OEU19362.1"/>
    </source>
</evidence>